<keyword evidence="1" id="KW-0812">Transmembrane</keyword>
<keyword evidence="3" id="KW-1185">Reference proteome</keyword>
<organism evidence="2 3">
    <name type="scientific">Koleobacter methoxysyntrophicus</name>
    <dbReference type="NCBI Taxonomy" id="2751313"/>
    <lineage>
        <taxon>Bacteria</taxon>
        <taxon>Bacillati</taxon>
        <taxon>Bacillota</taxon>
        <taxon>Clostridia</taxon>
        <taxon>Koleobacterales</taxon>
        <taxon>Koleobacteraceae</taxon>
        <taxon>Koleobacter</taxon>
    </lineage>
</organism>
<evidence type="ECO:0000313" key="2">
    <source>
        <dbReference type="EMBL" id="QSQ09632.1"/>
    </source>
</evidence>
<accession>A0A8A0RP07</accession>
<keyword evidence="1" id="KW-0472">Membrane</keyword>
<evidence type="ECO:0000256" key="1">
    <source>
        <dbReference type="SAM" id="Phobius"/>
    </source>
</evidence>
<sequence>MTNILKIKELDDPVIRLIVFSILLLFLIRERGDN</sequence>
<feature type="transmembrane region" description="Helical" evidence="1">
    <location>
        <begin position="13"/>
        <end position="28"/>
    </location>
</feature>
<dbReference type="AlphaFoldDB" id="A0A8A0RP07"/>
<name>A0A8A0RP07_9FIRM</name>
<keyword evidence="1" id="KW-1133">Transmembrane helix</keyword>
<evidence type="ECO:0000313" key="3">
    <source>
        <dbReference type="Proteomes" id="UP000662904"/>
    </source>
</evidence>
<dbReference type="Proteomes" id="UP000662904">
    <property type="component" value="Chromosome"/>
</dbReference>
<gene>
    <name evidence="2" type="ORF">H0A61_02009</name>
</gene>
<reference evidence="2" key="1">
    <citation type="submission" date="2020-07" db="EMBL/GenBank/DDBJ databases">
        <title>Koleobacter methoxysyntrophicus gen. nov., sp. nov., a novel anaerobic bacterium isolated from deep subsurface oil field and proposal of Koleobacterales ord. nov. in the phylum Firmicutes.</title>
        <authorList>
            <person name="Sakamoto S."/>
            <person name="Tamaki H."/>
        </authorList>
    </citation>
    <scope>NUCLEOTIDE SEQUENCE</scope>
    <source>
        <strain evidence="2">NRmbB1</strain>
    </source>
</reference>
<dbReference type="EMBL" id="CP059066">
    <property type="protein sequence ID" value="QSQ09632.1"/>
    <property type="molecule type" value="Genomic_DNA"/>
</dbReference>
<dbReference type="KEGG" id="kme:H0A61_02009"/>
<proteinExistence type="predicted"/>
<protein>
    <submittedName>
        <fullName evidence="2">Uncharacterized protein</fullName>
    </submittedName>
</protein>